<reference evidence="1" key="1">
    <citation type="submission" date="2022-04" db="EMBL/GenBank/DDBJ databases">
        <title>A functionally conserved STORR gene fusion in Papaver species that diverged 16.8 million years ago.</title>
        <authorList>
            <person name="Catania T."/>
        </authorList>
    </citation>
    <scope>NUCLEOTIDE SEQUENCE</scope>
    <source>
        <strain evidence="1">S-188037</strain>
    </source>
</reference>
<comment type="caution">
    <text evidence="1">The sequence shown here is derived from an EMBL/GenBank/DDBJ whole genome shotgun (WGS) entry which is preliminary data.</text>
</comment>
<dbReference type="AlphaFoldDB" id="A0AAD4XKT6"/>
<gene>
    <name evidence="1" type="ORF">MKW98_023506</name>
</gene>
<evidence type="ECO:0000313" key="2">
    <source>
        <dbReference type="Proteomes" id="UP001202328"/>
    </source>
</evidence>
<dbReference type="EMBL" id="JAJJMB010007708">
    <property type="protein sequence ID" value="KAI3927905.1"/>
    <property type="molecule type" value="Genomic_DNA"/>
</dbReference>
<evidence type="ECO:0000313" key="1">
    <source>
        <dbReference type="EMBL" id="KAI3927905.1"/>
    </source>
</evidence>
<proteinExistence type="predicted"/>
<keyword evidence="2" id="KW-1185">Reference proteome</keyword>
<sequence>INPFVSLKKPIEPFTLHYNGKKLGVYYKDLVGELISYMCNSVPERSPIARRKPPTNVFTSGRARRGLSQSLGELIPCTILCRVEVRLQLWRVEMNKAN</sequence>
<accession>A0AAD4XKT6</accession>
<feature type="non-terminal residue" evidence="1">
    <location>
        <position position="1"/>
    </location>
</feature>
<protein>
    <submittedName>
        <fullName evidence="1">Uncharacterized protein</fullName>
    </submittedName>
</protein>
<dbReference type="Proteomes" id="UP001202328">
    <property type="component" value="Unassembled WGS sequence"/>
</dbReference>
<name>A0AAD4XKT6_9MAGN</name>
<organism evidence="1 2">
    <name type="scientific">Papaver atlanticum</name>
    <dbReference type="NCBI Taxonomy" id="357466"/>
    <lineage>
        <taxon>Eukaryota</taxon>
        <taxon>Viridiplantae</taxon>
        <taxon>Streptophyta</taxon>
        <taxon>Embryophyta</taxon>
        <taxon>Tracheophyta</taxon>
        <taxon>Spermatophyta</taxon>
        <taxon>Magnoliopsida</taxon>
        <taxon>Ranunculales</taxon>
        <taxon>Papaveraceae</taxon>
        <taxon>Papaveroideae</taxon>
        <taxon>Papaver</taxon>
    </lineage>
</organism>